<feature type="chain" id="PRO_5012305069" evidence="1">
    <location>
        <begin position="23"/>
        <end position="205"/>
    </location>
</feature>
<evidence type="ECO:0000313" key="3">
    <source>
        <dbReference type="Proteomes" id="UP000193498"/>
    </source>
</evidence>
<sequence>MLFRNILLASAMVISMIASSFAAPLDRDQPSITATPEYVELYKNVKACSEEFPSSLKAIPTGKEVRFAECVEMIQELTQSLGAPSNSVAKRALDATNGVDVFFEALDRFEQTAKSWENSNLVCGITKQKGGKDICGCNKGYCWRRCHGGVGIISFGIGYAAPPQSAPEWCYINNIQSGSEYQTCTKDSDCVFDNTNCAKNYCALF</sequence>
<feature type="signal peptide" evidence="1">
    <location>
        <begin position="1"/>
        <end position="22"/>
    </location>
</feature>
<keyword evidence="1" id="KW-0732">Signal</keyword>
<accession>A0A1Y1W7J7</accession>
<dbReference type="Proteomes" id="UP000193498">
    <property type="component" value="Unassembled WGS sequence"/>
</dbReference>
<gene>
    <name evidence="2" type="ORF">K493DRAFT_366880</name>
</gene>
<protein>
    <submittedName>
        <fullName evidence="2">Uncharacterized protein</fullName>
    </submittedName>
</protein>
<comment type="caution">
    <text evidence="2">The sequence shown here is derived from an EMBL/GenBank/DDBJ whole genome shotgun (WGS) entry which is preliminary data.</text>
</comment>
<proteinExistence type="predicted"/>
<dbReference type="AlphaFoldDB" id="A0A1Y1W7J7"/>
<evidence type="ECO:0000313" key="2">
    <source>
        <dbReference type="EMBL" id="ORX69355.1"/>
    </source>
</evidence>
<evidence type="ECO:0000256" key="1">
    <source>
        <dbReference type="SAM" id="SignalP"/>
    </source>
</evidence>
<reference evidence="2 3" key="1">
    <citation type="submission" date="2016-07" db="EMBL/GenBank/DDBJ databases">
        <title>Pervasive Adenine N6-methylation of Active Genes in Fungi.</title>
        <authorList>
            <consortium name="DOE Joint Genome Institute"/>
            <person name="Mondo S.J."/>
            <person name="Dannebaum R.O."/>
            <person name="Kuo R.C."/>
            <person name="Labutti K."/>
            <person name="Haridas S."/>
            <person name="Kuo A."/>
            <person name="Salamov A."/>
            <person name="Ahrendt S.R."/>
            <person name="Lipzen A."/>
            <person name="Sullivan W."/>
            <person name="Andreopoulos W.B."/>
            <person name="Clum A."/>
            <person name="Lindquist E."/>
            <person name="Daum C."/>
            <person name="Ramamoorthy G.K."/>
            <person name="Gryganskyi A."/>
            <person name="Culley D."/>
            <person name="Magnuson J.K."/>
            <person name="James T.Y."/>
            <person name="O'Malley M.A."/>
            <person name="Stajich J.E."/>
            <person name="Spatafora J.W."/>
            <person name="Visel A."/>
            <person name="Grigoriev I.V."/>
        </authorList>
    </citation>
    <scope>NUCLEOTIDE SEQUENCE [LARGE SCALE GENOMIC DNA]</scope>
    <source>
        <strain evidence="2 3">CBS 931.73</strain>
    </source>
</reference>
<keyword evidence="3" id="KW-1185">Reference proteome</keyword>
<name>A0A1Y1W7J7_9FUNG</name>
<dbReference type="InParanoid" id="A0A1Y1W7J7"/>
<dbReference type="EMBL" id="MCFE01001091">
    <property type="protein sequence ID" value="ORX69355.1"/>
    <property type="molecule type" value="Genomic_DNA"/>
</dbReference>
<organism evidence="2 3">
    <name type="scientific">Basidiobolus meristosporus CBS 931.73</name>
    <dbReference type="NCBI Taxonomy" id="1314790"/>
    <lineage>
        <taxon>Eukaryota</taxon>
        <taxon>Fungi</taxon>
        <taxon>Fungi incertae sedis</taxon>
        <taxon>Zoopagomycota</taxon>
        <taxon>Entomophthoromycotina</taxon>
        <taxon>Basidiobolomycetes</taxon>
        <taxon>Basidiobolales</taxon>
        <taxon>Basidiobolaceae</taxon>
        <taxon>Basidiobolus</taxon>
    </lineage>
</organism>